<dbReference type="AlphaFoldDB" id="A0A8H9L7G4"/>
<protein>
    <recommendedName>
        <fullName evidence="3">ArsR family transcriptional regulator</fullName>
    </recommendedName>
</protein>
<gene>
    <name evidence="1" type="ORF">GCM10008956_31250</name>
</gene>
<accession>A0A8H9L7G4</accession>
<evidence type="ECO:0008006" key="3">
    <source>
        <dbReference type="Google" id="ProtNLM"/>
    </source>
</evidence>
<dbReference type="InterPro" id="IPR036390">
    <property type="entry name" value="WH_DNA-bd_sf"/>
</dbReference>
<evidence type="ECO:0000313" key="2">
    <source>
        <dbReference type="Proteomes" id="UP000600547"/>
    </source>
</evidence>
<organism evidence="1 2">
    <name type="scientific">Deinococcus arenae</name>
    <dbReference type="NCBI Taxonomy" id="1452751"/>
    <lineage>
        <taxon>Bacteria</taxon>
        <taxon>Thermotogati</taxon>
        <taxon>Deinococcota</taxon>
        <taxon>Deinococci</taxon>
        <taxon>Deinococcales</taxon>
        <taxon>Deinococcaceae</taxon>
        <taxon>Deinococcus</taxon>
    </lineage>
</organism>
<proteinExistence type="predicted"/>
<name>A0A8H9L7G4_9DEIO</name>
<dbReference type="Gene3D" id="1.10.10.10">
    <property type="entry name" value="Winged helix-like DNA-binding domain superfamily/Winged helix DNA-binding domain"/>
    <property type="match status" value="1"/>
</dbReference>
<dbReference type="EMBL" id="BMQG01000013">
    <property type="protein sequence ID" value="GGM52991.1"/>
    <property type="molecule type" value="Genomic_DNA"/>
</dbReference>
<dbReference type="SUPFAM" id="SSF46785">
    <property type="entry name" value="Winged helix' DNA-binding domain"/>
    <property type="match status" value="1"/>
</dbReference>
<dbReference type="InterPro" id="IPR036388">
    <property type="entry name" value="WH-like_DNA-bd_sf"/>
</dbReference>
<sequence length="203" mass="22454">MATPRQAALLLRPELRPLLNYLMQEARSAADVARHLHLTLGQASYQVGKLQAVGVAVIERVDARAGRPVKRYRVPGRWFIPYEVTDEETLEGFWLSQIGPRMDRIAGFAATQLRAHSPAWGLWLSGQGGQSQLEIGDAGGPARNIFEGDEPLMLTIAGLRLTEPNARRLKRLLLEFMKEGGALESPDAPHYTLSLMFVRGSAE</sequence>
<dbReference type="Proteomes" id="UP000600547">
    <property type="component" value="Unassembled WGS sequence"/>
</dbReference>
<reference evidence="2" key="1">
    <citation type="journal article" date="2019" name="Int. J. Syst. Evol. Microbiol.">
        <title>The Global Catalogue of Microorganisms (GCM) 10K type strain sequencing project: providing services to taxonomists for standard genome sequencing and annotation.</title>
        <authorList>
            <consortium name="The Broad Institute Genomics Platform"/>
            <consortium name="The Broad Institute Genome Sequencing Center for Infectious Disease"/>
            <person name="Wu L."/>
            <person name="Ma J."/>
        </authorList>
    </citation>
    <scope>NUCLEOTIDE SEQUENCE [LARGE SCALE GENOMIC DNA]</scope>
    <source>
        <strain evidence="2">JCM 31047</strain>
    </source>
</reference>
<keyword evidence="2" id="KW-1185">Reference proteome</keyword>
<evidence type="ECO:0000313" key="1">
    <source>
        <dbReference type="EMBL" id="GGM52991.1"/>
    </source>
</evidence>
<comment type="caution">
    <text evidence="1">The sequence shown here is derived from an EMBL/GenBank/DDBJ whole genome shotgun (WGS) entry which is preliminary data.</text>
</comment>